<reference evidence="2 3" key="1">
    <citation type="journal article" date="2015" name="Genome Biol. Evol.">
        <title>Comparative Genomics of a Bacterivorous Green Alga Reveals Evolutionary Causalities and Consequences of Phago-Mixotrophic Mode of Nutrition.</title>
        <authorList>
            <person name="Burns J.A."/>
            <person name="Paasch A."/>
            <person name="Narechania A."/>
            <person name="Kim E."/>
        </authorList>
    </citation>
    <scope>NUCLEOTIDE SEQUENCE [LARGE SCALE GENOMIC DNA]</scope>
    <source>
        <strain evidence="2 3">PLY_AMNH</strain>
    </source>
</reference>
<dbReference type="EMBL" id="LGRX02022485">
    <property type="protein sequence ID" value="KAK3255565.1"/>
    <property type="molecule type" value="Genomic_DNA"/>
</dbReference>
<dbReference type="AlphaFoldDB" id="A0AAE0F9M8"/>
<evidence type="ECO:0000313" key="3">
    <source>
        <dbReference type="Proteomes" id="UP001190700"/>
    </source>
</evidence>
<feature type="compositionally biased region" description="Basic and acidic residues" evidence="1">
    <location>
        <begin position="180"/>
        <end position="201"/>
    </location>
</feature>
<comment type="caution">
    <text evidence="2">The sequence shown here is derived from an EMBL/GenBank/DDBJ whole genome shotgun (WGS) entry which is preliminary data.</text>
</comment>
<keyword evidence="3" id="KW-1185">Reference proteome</keyword>
<organism evidence="2 3">
    <name type="scientific">Cymbomonas tetramitiformis</name>
    <dbReference type="NCBI Taxonomy" id="36881"/>
    <lineage>
        <taxon>Eukaryota</taxon>
        <taxon>Viridiplantae</taxon>
        <taxon>Chlorophyta</taxon>
        <taxon>Pyramimonadophyceae</taxon>
        <taxon>Pyramimonadales</taxon>
        <taxon>Pyramimonadaceae</taxon>
        <taxon>Cymbomonas</taxon>
    </lineage>
</organism>
<protein>
    <recommendedName>
        <fullName evidence="4">RNase H type-1 domain-containing protein</fullName>
    </recommendedName>
</protein>
<accession>A0AAE0F9M8</accession>
<name>A0AAE0F9M8_9CHLO</name>
<proteinExistence type="predicted"/>
<sequence length="209" mass="23648">MLNGEADGIKVAIYKVKAHVGMHGNEMSDEVAKQACVEGEYGLNHDNTGTMKLEAICRSTGRKLDGHQAISNHARSKVREVKMTGKDNVIQRMKRKLETGPEEWETKKQRIAITEAEYAQRNEEPNGPEEGEEAARNTWPEKIYAQQMQEDEIELQQMEQEEEAALMLAQNTQVLPQETGGHETHPRVENVREDNDEDPPRTQDGTNGR</sequence>
<feature type="region of interest" description="Disordered" evidence="1">
    <location>
        <begin position="119"/>
        <end position="138"/>
    </location>
</feature>
<feature type="region of interest" description="Disordered" evidence="1">
    <location>
        <begin position="159"/>
        <end position="209"/>
    </location>
</feature>
<dbReference type="Proteomes" id="UP001190700">
    <property type="component" value="Unassembled WGS sequence"/>
</dbReference>
<gene>
    <name evidence="2" type="ORF">CYMTET_35259</name>
</gene>
<evidence type="ECO:0008006" key="4">
    <source>
        <dbReference type="Google" id="ProtNLM"/>
    </source>
</evidence>
<evidence type="ECO:0000256" key="1">
    <source>
        <dbReference type="SAM" id="MobiDB-lite"/>
    </source>
</evidence>
<evidence type="ECO:0000313" key="2">
    <source>
        <dbReference type="EMBL" id="KAK3255565.1"/>
    </source>
</evidence>